<sequence>MGRCTTRLFAILRIDTLPSHSIHFGSSKLPAGWLRQRVGASSVCAMRGISALEYIMSPSHLELVPALSLLTVSCLLLNSACVALPKHFSATGSRAPPPNSDLGNVPDSGEAKELRTLSPEENRNRLAAIFDKIDKDTDGLLTQDELSEWIHRVARKNIEAGTRRKWRQHNPYGSSRLSWQDYRKSMYGLPIHWDEDKHPQQGPDGQKVNQMMRADRRRWLAADQDGDEMLNIEEFEAFLYPEEKEHMAEVVAIETLETVDKNGDGTVDLNEYIEDIFPDLGDGPLPDYARDEVELFRSRRDTNKDGRLDLREMIAYTHRSEDDHPEAEALHLVHSADKDADGRLSKQEVLENYDIFVGGQVTDYGEALLDSSNHDEF</sequence>
<keyword evidence="8" id="KW-0143">Chaperone</keyword>
<comment type="caution">
    <text evidence="14">The sequence shown here is derived from an EMBL/GenBank/DDBJ whole genome shotgun (WGS) entry which is preliminary data.</text>
</comment>
<dbReference type="STRING" id="418985.A0A1V9Y0V8"/>
<keyword evidence="4" id="KW-0677">Repeat</keyword>
<dbReference type="InParanoid" id="A0A1V9Y0V8"/>
<feature type="domain" description="EF-hand" evidence="13">
    <location>
        <begin position="121"/>
        <end position="156"/>
    </location>
</feature>
<dbReference type="Pfam" id="PF13499">
    <property type="entry name" value="EF-hand_7"/>
    <property type="match status" value="1"/>
</dbReference>
<gene>
    <name evidence="14" type="ORF">BIW11_05764</name>
</gene>
<evidence type="ECO:0000256" key="1">
    <source>
        <dbReference type="ARBA" id="ARBA00004319"/>
    </source>
</evidence>
<dbReference type="OrthoDB" id="293868at2759"/>
<evidence type="ECO:0000256" key="6">
    <source>
        <dbReference type="ARBA" id="ARBA00022837"/>
    </source>
</evidence>
<keyword evidence="15" id="KW-1185">Reference proteome</keyword>
<evidence type="ECO:0000256" key="9">
    <source>
        <dbReference type="ARBA" id="ARBA00056975"/>
    </source>
</evidence>
<dbReference type="InterPro" id="IPR018247">
    <property type="entry name" value="EF_Hand_1_Ca_BS"/>
</dbReference>
<dbReference type="SUPFAM" id="SSF47473">
    <property type="entry name" value="EF-hand"/>
    <property type="match status" value="2"/>
</dbReference>
<proteinExistence type="predicted"/>
<dbReference type="GO" id="GO:0005509">
    <property type="term" value="F:calcium ion binding"/>
    <property type="evidence" value="ECO:0007669"/>
    <property type="project" value="InterPro"/>
</dbReference>
<protein>
    <recommendedName>
        <fullName evidence="11">Reticulocalbin-3</fullName>
    </recommendedName>
</protein>
<keyword evidence="5" id="KW-0256">Endoplasmic reticulum</keyword>
<dbReference type="FunFam" id="1.10.238.10:FF:000104">
    <property type="entry name" value="calumenin isoform X1"/>
    <property type="match status" value="1"/>
</dbReference>
<keyword evidence="2" id="KW-0479">Metal-binding</keyword>
<evidence type="ECO:0000256" key="7">
    <source>
        <dbReference type="ARBA" id="ARBA00023180"/>
    </source>
</evidence>
<dbReference type="Pfam" id="PF13202">
    <property type="entry name" value="EF-hand_5"/>
    <property type="match status" value="1"/>
</dbReference>
<evidence type="ECO:0000313" key="15">
    <source>
        <dbReference type="Proteomes" id="UP000192247"/>
    </source>
</evidence>
<dbReference type="Proteomes" id="UP000192247">
    <property type="component" value="Unassembled WGS sequence"/>
</dbReference>
<dbReference type="AlphaFoldDB" id="A0A1V9Y0V8"/>
<evidence type="ECO:0000256" key="12">
    <source>
        <dbReference type="SAM" id="MobiDB-lite"/>
    </source>
</evidence>
<name>A0A1V9Y0V8_9ACAR</name>
<dbReference type="SMART" id="SM00054">
    <property type="entry name" value="EFh"/>
    <property type="match status" value="3"/>
</dbReference>
<dbReference type="PROSITE" id="PS00018">
    <property type="entry name" value="EF_HAND_1"/>
    <property type="match status" value="4"/>
</dbReference>
<comment type="subunit">
    <text evidence="10">Interacts with PCSK6 (immature form including the propeptide); probably involved in the maturation and the secretion of PCSK6.</text>
</comment>
<evidence type="ECO:0000259" key="13">
    <source>
        <dbReference type="PROSITE" id="PS50222"/>
    </source>
</evidence>
<dbReference type="PROSITE" id="PS50222">
    <property type="entry name" value="EF_HAND_2"/>
    <property type="match status" value="2"/>
</dbReference>
<evidence type="ECO:0000256" key="10">
    <source>
        <dbReference type="ARBA" id="ARBA00063143"/>
    </source>
</evidence>
<keyword evidence="7" id="KW-0325">Glycoprotein</keyword>
<evidence type="ECO:0000256" key="4">
    <source>
        <dbReference type="ARBA" id="ARBA00022737"/>
    </source>
</evidence>
<evidence type="ECO:0000313" key="14">
    <source>
        <dbReference type="EMBL" id="OQR79397.1"/>
    </source>
</evidence>
<evidence type="ECO:0000256" key="11">
    <source>
        <dbReference type="ARBA" id="ARBA00072696"/>
    </source>
</evidence>
<evidence type="ECO:0000256" key="2">
    <source>
        <dbReference type="ARBA" id="ARBA00022723"/>
    </source>
</evidence>
<dbReference type="PANTHER" id="PTHR10827">
    <property type="entry name" value="RETICULOCALBIN"/>
    <property type="match status" value="1"/>
</dbReference>
<keyword evidence="3" id="KW-0732">Signal</keyword>
<reference evidence="14 15" key="1">
    <citation type="journal article" date="2017" name="Gigascience">
        <title>Draft genome of the honey bee ectoparasitic mite, Tropilaelaps mercedesae, is shaped by the parasitic life history.</title>
        <authorList>
            <person name="Dong X."/>
            <person name="Armstrong S.D."/>
            <person name="Xia D."/>
            <person name="Makepeace B.L."/>
            <person name="Darby A.C."/>
            <person name="Kadowaki T."/>
        </authorList>
    </citation>
    <scope>NUCLEOTIDE SEQUENCE [LARGE SCALE GENOMIC DNA]</scope>
    <source>
        <strain evidence="14">Wuxi-XJTLU</strain>
    </source>
</reference>
<dbReference type="PANTHER" id="PTHR10827:SF52">
    <property type="entry name" value="IP16409P"/>
    <property type="match status" value="1"/>
</dbReference>
<keyword evidence="6" id="KW-0106">Calcium</keyword>
<dbReference type="FunCoup" id="A0A1V9Y0V8">
    <property type="interactions" value="1203"/>
</dbReference>
<evidence type="ECO:0000256" key="8">
    <source>
        <dbReference type="ARBA" id="ARBA00023186"/>
    </source>
</evidence>
<accession>A0A1V9Y0V8</accession>
<evidence type="ECO:0000256" key="5">
    <source>
        <dbReference type="ARBA" id="ARBA00022824"/>
    </source>
</evidence>
<dbReference type="InterPro" id="IPR011992">
    <property type="entry name" value="EF-hand-dom_pair"/>
</dbReference>
<feature type="region of interest" description="Disordered" evidence="12">
    <location>
        <begin position="91"/>
        <end position="110"/>
    </location>
</feature>
<dbReference type="InterPro" id="IPR002048">
    <property type="entry name" value="EF_hand_dom"/>
</dbReference>
<organism evidence="14 15">
    <name type="scientific">Tropilaelaps mercedesae</name>
    <dbReference type="NCBI Taxonomy" id="418985"/>
    <lineage>
        <taxon>Eukaryota</taxon>
        <taxon>Metazoa</taxon>
        <taxon>Ecdysozoa</taxon>
        <taxon>Arthropoda</taxon>
        <taxon>Chelicerata</taxon>
        <taxon>Arachnida</taxon>
        <taxon>Acari</taxon>
        <taxon>Parasitiformes</taxon>
        <taxon>Mesostigmata</taxon>
        <taxon>Gamasina</taxon>
        <taxon>Dermanyssoidea</taxon>
        <taxon>Laelapidae</taxon>
        <taxon>Tropilaelaps</taxon>
    </lineage>
</organism>
<feature type="domain" description="EF-hand" evidence="13">
    <location>
        <begin position="247"/>
        <end position="282"/>
    </location>
</feature>
<dbReference type="GO" id="GO:0005788">
    <property type="term" value="C:endoplasmic reticulum lumen"/>
    <property type="evidence" value="ECO:0007669"/>
    <property type="project" value="UniProtKB-SubCell"/>
</dbReference>
<dbReference type="Gene3D" id="1.10.238.10">
    <property type="entry name" value="EF-hand"/>
    <property type="match status" value="2"/>
</dbReference>
<comment type="function">
    <text evidence="9">Probable molecular chaperone assisting protein biosynthesis and transport in the endoplasmic reticulum. Required for the proper biosynthesis and transport of pulmonary surfactant-associated protein A/SP-A, pulmonary surfactant-associated protein D/SP-D and the lipid transporter ABCA3. By regulating both the proper expression and the degradation through the endoplasmic reticulum-associated protein degradation pathway of these proteins plays a crucial role in pulmonary surfactant homeostasis. Has an anti-fibrotic activity by negatively regulating the secretion of type I and type III collagens. This calcium-binding protein also transiently associates with immature PCSK6 and regulates its secretion.</text>
</comment>
<comment type="subcellular location">
    <subcellularLocation>
        <location evidence="1">Endoplasmic reticulum lumen</location>
    </subcellularLocation>
</comment>
<evidence type="ECO:0000256" key="3">
    <source>
        <dbReference type="ARBA" id="ARBA00022729"/>
    </source>
</evidence>
<dbReference type="EMBL" id="MNPL01001152">
    <property type="protein sequence ID" value="OQR79397.1"/>
    <property type="molecule type" value="Genomic_DNA"/>
</dbReference>
<dbReference type="GO" id="GO:0015031">
    <property type="term" value="P:protein transport"/>
    <property type="evidence" value="ECO:0007669"/>
    <property type="project" value="UniProtKB-ARBA"/>
</dbReference>